<evidence type="ECO:0000256" key="4">
    <source>
        <dbReference type="ARBA" id="ARBA00022968"/>
    </source>
</evidence>
<keyword evidence="11" id="KW-1185">Reference proteome</keyword>
<dbReference type="SUPFAM" id="SSF53756">
    <property type="entry name" value="UDP-Glycosyltransferase/glycogen phosphorylase"/>
    <property type="match status" value="1"/>
</dbReference>
<dbReference type="InterPro" id="IPR028098">
    <property type="entry name" value="Glyco_trans_4-like_N"/>
</dbReference>
<proteinExistence type="predicted"/>
<dbReference type="Gene3D" id="3.20.20.80">
    <property type="entry name" value="Glycosidases"/>
    <property type="match status" value="1"/>
</dbReference>
<dbReference type="Pfam" id="PF16317">
    <property type="entry name" value="Glyco_hydro_99"/>
    <property type="match status" value="1"/>
</dbReference>
<keyword evidence="2" id="KW-0812">Transmembrane</keyword>
<dbReference type="EMBL" id="JACJPW010000023">
    <property type="protein sequence ID" value="MBD2181616.1"/>
    <property type="molecule type" value="Genomic_DNA"/>
</dbReference>
<evidence type="ECO:0000256" key="2">
    <source>
        <dbReference type="ARBA" id="ARBA00022692"/>
    </source>
</evidence>
<dbReference type="InterPro" id="IPR026071">
    <property type="entry name" value="Glyco_Hydrolase_99"/>
</dbReference>
<evidence type="ECO:0000256" key="1">
    <source>
        <dbReference type="ARBA" id="ARBA00004323"/>
    </source>
</evidence>
<evidence type="ECO:0000313" key="10">
    <source>
        <dbReference type="EMBL" id="MBD2181616.1"/>
    </source>
</evidence>
<keyword evidence="3" id="KW-0378">Hydrolase</keyword>
<keyword evidence="4" id="KW-0735">Signal-anchor</keyword>
<keyword evidence="5" id="KW-1133">Transmembrane helix</keyword>
<name>A0A926VD55_9CYAN</name>
<keyword evidence="6" id="KW-0333">Golgi apparatus</keyword>
<dbReference type="GO" id="GO:0016757">
    <property type="term" value="F:glycosyltransferase activity"/>
    <property type="evidence" value="ECO:0007669"/>
    <property type="project" value="InterPro"/>
</dbReference>
<accession>A0A926VD55</accession>
<dbReference type="Proteomes" id="UP000641646">
    <property type="component" value="Unassembled WGS sequence"/>
</dbReference>
<dbReference type="GO" id="GO:0016798">
    <property type="term" value="F:hydrolase activity, acting on glycosyl bonds"/>
    <property type="evidence" value="ECO:0007669"/>
    <property type="project" value="InterPro"/>
</dbReference>
<sequence length="713" mass="81747">MEHPLDLAIIIPELVKYGGAERVVIECLARWQHHHRITLYATSINDRVVREFCPDTRFKFVQLSPYFQGDRAFFLNGTLLPKLWQQEIGTHDIYHTHLWPCHLIDRHPMVWYPHEPPRMLEDLRLSQLPNDSITSDVWKVHVYPKFTYDDVPSRVYEATMNALAMFDKLGNPDRIVANSHYVAQYLSQVYGRIVADIVYPGVECANQIVELSPNVQFLTVGQLWPHKRVKMIIEALAMIPDVRLVIVGDGPEREKLERMAVSLGIGDRVCFKHGLSEAELQAEYNACRAVVFAATREPFGIVPLEALAHGRPLIAVNEGGYTEVVDPQCAILVSPRPQELADKMNLLARDIDLARAMGEAGWRKAQQYSWNNSAHQLIKIIESTFNTYPHDHQQGDDETAALCPLLGVQYYCWYGDGSGNLHWNDNLEFGSVDDMPEIGFYSSLDGDALKYHFELMERNGIDFLVANLHIDSNGVNEHELAGLIRMFHVAELTRSQIRIAIQLCFYDPSHDGLERAIATIRDLSNSPNYFRFKSQPVMFLFWTGIWDGQRTEIENLKAATDGFLRIACSLRLPSDTESLYLTFGLFDSWALFSPLEVASSENWQSVWAEAYRRSDCGKKGIRTVTVSPGYDDRHLTDIRRSNNRFRCVDRNQGKTLHSMTEFVLRQSVMPQLVLVSTFNEYHENSHIEPTKRYGSQYMEAIKDFGQALRTRWM</sequence>
<keyword evidence="7" id="KW-0472">Membrane</keyword>
<evidence type="ECO:0000259" key="9">
    <source>
        <dbReference type="Pfam" id="PF13439"/>
    </source>
</evidence>
<comment type="caution">
    <text evidence="10">The sequence shown here is derived from an EMBL/GenBank/DDBJ whole genome shotgun (WGS) entry which is preliminary data.</text>
</comment>
<dbReference type="CDD" id="cd03801">
    <property type="entry name" value="GT4_PimA-like"/>
    <property type="match status" value="1"/>
</dbReference>
<dbReference type="RefSeq" id="WP_190464424.1">
    <property type="nucleotide sequence ID" value="NZ_JACJPW010000023.1"/>
</dbReference>
<dbReference type="PANTHER" id="PTHR12526">
    <property type="entry name" value="GLYCOSYLTRANSFERASE"/>
    <property type="match status" value="1"/>
</dbReference>
<reference evidence="10" key="1">
    <citation type="journal article" date="2015" name="ISME J.">
        <title>Draft Genome Sequence of Streptomyces incarnatus NRRL8089, which Produces the Nucleoside Antibiotic Sinefungin.</title>
        <authorList>
            <person name="Oshima K."/>
            <person name="Hattori M."/>
            <person name="Shimizu H."/>
            <person name="Fukuda K."/>
            <person name="Nemoto M."/>
            <person name="Inagaki K."/>
            <person name="Tamura T."/>
        </authorList>
    </citation>
    <scope>NUCLEOTIDE SEQUENCE</scope>
    <source>
        <strain evidence="10">FACHB-1375</strain>
    </source>
</reference>
<dbReference type="AlphaFoldDB" id="A0A926VD55"/>
<gene>
    <name evidence="10" type="ORF">H6G03_10935</name>
</gene>
<protein>
    <submittedName>
        <fullName evidence="10">Glycosyltransferase</fullName>
    </submittedName>
</protein>
<evidence type="ECO:0000313" key="11">
    <source>
        <dbReference type="Proteomes" id="UP000641646"/>
    </source>
</evidence>
<feature type="domain" description="Glycosyl transferase family 1" evidence="8">
    <location>
        <begin position="216"/>
        <end position="361"/>
    </location>
</feature>
<feature type="domain" description="Glycosyltransferase subfamily 4-like N-terminal" evidence="9">
    <location>
        <begin position="17"/>
        <end position="204"/>
    </location>
</feature>
<dbReference type="InterPro" id="IPR001296">
    <property type="entry name" value="Glyco_trans_1"/>
</dbReference>
<organism evidence="10 11">
    <name type="scientific">Aerosakkonema funiforme FACHB-1375</name>
    <dbReference type="NCBI Taxonomy" id="2949571"/>
    <lineage>
        <taxon>Bacteria</taxon>
        <taxon>Bacillati</taxon>
        <taxon>Cyanobacteriota</taxon>
        <taxon>Cyanophyceae</taxon>
        <taxon>Oscillatoriophycideae</taxon>
        <taxon>Aerosakkonematales</taxon>
        <taxon>Aerosakkonemataceae</taxon>
        <taxon>Aerosakkonema</taxon>
    </lineage>
</organism>
<evidence type="ECO:0000259" key="8">
    <source>
        <dbReference type="Pfam" id="PF00534"/>
    </source>
</evidence>
<comment type="subcellular location">
    <subcellularLocation>
        <location evidence="1">Golgi apparatus membrane</location>
        <topology evidence="1">Single-pass type II membrane protein</topology>
    </subcellularLocation>
</comment>
<evidence type="ECO:0000256" key="3">
    <source>
        <dbReference type="ARBA" id="ARBA00022801"/>
    </source>
</evidence>
<evidence type="ECO:0000256" key="5">
    <source>
        <dbReference type="ARBA" id="ARBA00022989"/>
    </source>
</evidence>
<dbReference type="Pfam" id="PF00534">
    <property type="entry name" value="Glycos_transf_1"/>
    <property type="match status" value="1"/>
</dbReference>
<evidence type="ECO:0000256" key="6">
    <source>
        <dbReference type="ARBA" id="ARBA00023034"/>
    </source>
</evidence>
<dbReference type="PANTHER" id="PTHR12526:SF584">
    <property type="entry name" value="GLYCOSYLTRANSFERASE"/>
    <property type="match status" value="1"/>
</dbReference>
<reference evidence="10" key="2">
    <citation type="submission" date="2020-08" db="EMBL/GenBank/DDBJ databases">
        <authorList>
            <person name="Chen M."/>
            <person name="Teng W."/>
            <person name="Zhao L."/>
            <person name="Hu C."/>
            <person name="Zhou Y."/>
            <person name="Han B."/>
            <person name="Song L."/>
            <person name="Shu W."/>
        </authorList>
    </citation>
    <scope>NUCLEOTIDE SEQUENCE</scope>
    <source>
        <strain evidence="10">FACHB-1375</strain>
    </source>
</reference>
<dbReference type="Pfam" id="PF13439">
    <property type="entry name" value="Glyco_transf_4"/>
    <property type="match status" value="1"/>
</dbReference>
<dbReference type="Gene3D" id="3.40.50.2000">
    <property type="entry name" value="Glycogen Phosphorylase B"/>
    <property type="match status" value="2"/>
</dbReference>
<evidence type="ECO:0000256" key="7">
    <source>
        <dbReference type="ARBA" id="ARBA00023136"/>
    </source>
</evidence>